<evidence type="ECO:0000256" key="1">
    <source>
        <dbReference type="SAM" id="SignalP"/>
    </source>
</evidence>
<keyword evidence="1" id="KW-0732">Signal</keyword>
<name>A0A8J8NKE8_HALGN</name>
<evidence type="ECO:0000313" key="3">
    <source>
        <dbReference type="Proteomes" id="UP000785679"/>
    </source>
</evidence>
<sequence length="254" mass="28438">MRTTIASVALALAVSLATCKIGIGPCPNVTALPGLFKLDGKVKDGRYHLMALDQQFKWGWDTWIKNQTRKETLNCQSANITKITRGFNSALINPLPDFTDANDNVYCDAANNTCTSLFPGKRLIPIYYDEKEPTFILYQCLDLTFAINKFEKTSAVKKLDSKWKAIIEGAKKYSDNIHYSGMIVLSQNPDKLSKDAKKRVDTFISSFSDQVPNYKNTDKLFNLAAKAIGWDGGKVYNVLSDVFKPDQSKSTCKY</sequence>
<dbReference type="Proteomes" id="UP000785679">
    <property type="component" value="Unassembled WGS sequence"/>
</dbReference>
<feature type="chain" id="PRO_5035245529" evidence="1">
    <location>
        <begin position="20"/>
        <end position="254"/>
    </location>
</feature>
<proteinExistence type="predicted"/>
<organism evidence="2 3">
    <name type="scientific">Halteria grandinella</name>
    <dbReference type="NCBI Taxonomy" id="5974"/>
    <lineage>
        <taxon>Eukaryota</taxon>
        <taxon>Sar</taxon>
        <taxon>Alveolata</taxon>
        <taxon>Ciliophora</taxon>
        <taxon>Intramacronucleata</taxon>
        <taxon>Spirotrichea</taxon>
        <taxon>Stichotrichia</taxon>
        <taxon>Sporadotrichida</taxon>
        <taxon>Halteriidae</taxon>
        <taxon>Halteria</taxon>
    </lineage>
</organism>
<dbReference type="EMBL" id="RRYP01012954">
    <property type="protein sequence ID" value="TNV76793.1"/>
    <property type="molecule type" value="Genomic_DNA"/>
</dbReference>
<evidence type="ECO:0000313" key="2">
    <source>
        <dbReference type="EMBL" id="TNV76793.1"/>
    </source>
</evidence>
<comment type="caution">
    <text evidence="2">The sequence shown here is derived from an EMBL/GenBank/DDBJ whole genome shotgun (WGS) entry which is preliminary data.</text>
</comment>
<feature type="signal peptide" evidence="1">
    <location>
        <begin position="1"/>
        <end position="19"/>
    </location>
</feature>
<reference evidence="2" key="1">
    <citation type="submission" date="2019-06" db="EMBL/GenBank/DDBJ databases">
        <authorList>
            <person name="Zheng W."/>
        </authorList>
    </citation>
    <scope>NUCLEOTIDE SEQUENCE</scope>
    <source>
        <strain evidence="2">QDHG01</strain>
    </source>
</reference>
<accession>A0A8J8NKE8</accession>
<gene>
    <name evidence="2" type="ORF">FGO68_gene2431</name>
</gene>
<dbReference type="AlphaFoldDB" id="A0A8J8NKE8"/>
<protein>
    <submittedName>
        <fullName evidence="2">Uncharacterized protein</fullName>
    </submittedName>
</protein>
<keyword evidence="3" id="KW-1185">Reference proteome</keyword>